<dbReference type="InterPro" id="IPR005299">
    <property type="entry name" value="MeTrfase_7"/>
</dbReference>
<gene>
    <name evidence="1" type="ORF">POPTR_010G104700</name>
</gene>
<dbReference type="AlphaFoldDB" id="B9HVU0"/>
<keyword evidence="2" id="KW-1185">Reference proteome</keyword>
<dbReference type="PANTHER" id="PTHR31009">
    <property type="entry name" value="S-ADENOSYL-L-METHIONINE:CARBOXYL METHYLTRANSFERASE FAMILY PROTEIN"/>
    <property type="match status" value="1"/>
</dbReference>
<evidence type="ECO:0000313" key="2">
    <source>
        <dbReference type="Proteomes" id="UP000006729"/>
    </source>
</evidence>
<dbReference type="InterPro" id="IPR029063">
    <property type="entry name" value="SAM-dependent_MTases_sf"/>
</dbReference>
<reference evidence="1 2" key="1">
    <citation type="journal article" date="2006" name="Science">
        <title>The genome of black cottonwood, Populus trichocarpa (Torr. &amp; Gray).</title>
        <authorList>
            <person name="Tuskan G.A."/>
            <person name="Difazio S."/>
            <person name="Jansson S."/>
            <person name="Bohlmann J."/>
            <person name="Grigoriev I."/>
            <person name="Hellsten U."/>
            <person name="Putnam N."/>
            <person name="Ralph S."/>
            <person name="Rombauts S."/>
            <person name="Salamov A."/>
            <person name="Schein J."/>
            <person name="Sterck L."/>
            <person name="Aerts A."/>
            <person name="Bhalerao R.R."/>
            <person name="Bhalerao R.P."/>
            <person name="Blaudez D."/>
            <person name="Boerjan W."/>
            <person name="Brun A."/>
            <person name="Brunner A."/>
            <person name="Busov V."/>
            <person name="Campbell M."/>
            <person name="Carlson J."/>
            <person name="Chalot M."/>
            <person name="Chapman J."/>
            <person name="Chen G.L."/>
            <person name="Cooper D."/>
            <person name="Coutinho P.M."/>
            <person name="Couturier J."/>
            <person name="Covert S."/>
            <person name="Cronk Q."/>
            <person name="Cunningham R."/>
            <person name="Davis J."/>
            <person name="Degroeve S."/>
            <person name="Dejardin A."/>
            <person name="Depamphilis C."/>
            <person name="Detter J."/>
            <person name="Dirks B."/>
            <person name="Dubchak I."/>
            <person name="Duplessis S."/>
            <person name="Ehlting J."/>
            <person name="Ellis B."/>
            <person name="Gendler K."/>
            <person name="Goodstein D."/>
            <person name="Gribskov M."/>
            <person name="Grimwood J."/>
            <person name="Groover A."/>
            <person name="Gunter L."/>
            <person name="Hamberger B."/>
            <person name="Heinze B."/>
            <person name="Helariutta Y."/>
            <person name="Henrissat B."/>
            <person name="Holligan D."/>
            <person name="Holt R."/>
            <person name="Huang W."/>
            <person name="Islam-Faridi N."/>
            <person name="Jones S."/>
            <person name="Jones-Rhoades M."/>
            <person name="Jorgensen R."/>
            <person name="Joshi C."/>
            <person name="Kangasjarvi J."/>
            <person name="Karlsson J."/>
            <person name="Kelleher C."/>
            <person name="Kirkpatrick R."/>
            <person name="Kirst M."/>
            <person name="Kohler A."/>
            <person name="Kalluri U."/>
            <person name="Larimer F."/>
            <person name="Leebens-Mack J."/>
            <person name="Leple J.C."/>
            <person name="Locascio P."/>
            <person name="Lou Y."/>
            <person name="Lucas S."/>
            <person name="Martin F."/>
            <person name="Montanini B."/>
            <person name="Napoli C."/>
            <person name="Nelson D.R."/>
            <person name="Nelson C."/>
            <person name="Nieminen K."/>
            <person name="Nilsson O."/>
            <person name="Pereda V."/>
            <person name="Peter G."/>
            <person name="Philippe R."/>
            <person name="Pilate G."/>
            <person name="Poliakov A."/>
            <person name="Razumovskaya J."/>
            <person name="Richardson P."/>
            <person name="Rinaldi C."/>
            <person name="Ritland K."/>
            <person name="Rouze P."/>
            <person name="Ryaboy D."/>
            <person name="Schmutz J."/>
            <person name="Schrader J."/>
            <person name="Segerman B."/>
            <person name="Shin H."/>
            <person name="Siddiqui A."/>
            <person name="Sterky F."/>
            <person name="Terry A."/>
            <person name="Tsai C.J."/>
            <person name="Uberbacher E."/>
            <person name="Unneberg P."/>
            <person name="Vahala J."/>
            <person name="Wall K."/>
            <person name="Wessler S."/>
            <person name="Yang G."/>
            <person name="Yin T."/>
            <person name="Douglas C."/>
            <person name="Marra M."/>
            <person name="Sandberg G."/>
            <person name="Van de Peer Y."/>
            <person name="Rokhsar D."/>
        </authorList>
    </citation>
    <scope>NUCLEOTIDE SEQUENCE [LARGE SCALE GENOMIC DNA]</scope>
    <source>
        <strain evidence="2">cv. Nisqually</strain>
    </source>
</reference>
<protein>
    <submittedName>
        <fullName evidence="1">Uncharacterized protein</fullName>
    </submittedName>
</protein>
<dbReference type="GO" id="GO:0032259">
    <property type="term" value="P:methylation"/>
    <property type="evidence" value="ECO:0000318"/>
    <property type="project" value="GO_Central"/>
</dbReference>
<dbReference type="GO" id="GO:0008757">
    <property type="term" value="F:S-adenosylmethionine-dependent methyltransferase activity"/>
    <property type="evidence" value="ECO:0000318"/>
    <property type="project" value="GO_Central"/>
</dbReference>
<dbReference type="EMBL" id="CM009299">
    <property type="protein sequence ID" value="PNT15771.1"/>
    <property type="molecule type" value="Genomic_DNA"/>
</dbReference>
<dbReference type="InParanoid" id="B9HVU0"/>
<dbReference type="SUPFAM" id="SSF53335">
    <property type="entry name" value="S-adenosyl-L-methionine-dependent methyltransferases"/>
    <property type="match status" value="1"/>
</dbReference>
<dbReference type="eggNOG" id="ENOG502QUIN">
    <property type="taxonomic scope" value="Eukaryota"/>
</dbReference>
<accession>B9HVU0</accession>
<dbReference type="Proteomes" id="UP000006729">
    <property type="component" value="Chromosome 10"/>
</dbReference>
<dbReference type="Gene3D" id="3.40.50.150">
    <property type="entry name" value="Vaccinia Virus protein VP39"/>
    <property type="match status" value="1"/>
</dbReference>
<evidence type="ECO:0000313" key="1">
    <source>
        <dbReference type="EMBL" id="PNT15771.1"/>
    </source>
</evidence>
<dbReference type="Pfam" id="PF03492">
    <property type="entry name" value="Methyltransf_7"/>
    <property type="match status" value="2"/>
</dbReference>
<organism evidence="1 2">
    <name type="scientific">Populus trichocarpa</name>
    <name type="common">Western balsam poplar</name>
    <name type="synonym">Populus balsamifera subsp. trichocarpa</name>
    <dbReference type="NCBI Taxonomy" id="3694"/>
    <lineage>
        <taxon>Eukaryota</taxon>
        <taxon>Viridiplantae</taxon>
        <taxon>Streptophyta</taxon>
        <taxon>Embryophyta</taxon>
        <taxon>Tracheophyta</taxon>
        <taxon>Spermatophyta</taxon>
        <taxon>Magnoliopsida</taxon>
        <taxon>eudicotyledons</taxon>
        <taxon>Gunneridae</taxon>
        <taxon>Pentapetalae</taxon>
        <taxon>rosids</taxon>
        <taxon>fabids</taxon>
        <taxon>Malpighiales</taxon>
        <taxon>Salicaceae</taxon>
        <taxon>Saliceae</taxon>
        <taxon>Populus</taxon>
    </lineage>
</organism>
<dbReference type="HOGENOM" id="CLU_840435_0_0_1"/>
<proteinExistence type="predicted"/>
<sequence>MHLLARLLKEEIDEEIAKKLDFKNLPIASNTSRLADFGMFGRTISLFHDQNLLEAIKHKYGLQFHTSQIPEFQVFFSDQPINDFNTLFDNLPQERQYFAAGVLGSFYGQLFPESFLHLVHCSISLHYWLSKLPEQASQFAMDIKNFLNARSKELAPVGMMVIVSQGIPNGMLYSELQNGFMFECMSLSFIDMVKEGTVSEAQNQECGNTSITPCGSLAEALQLRTSITLNGSGSTFISVETLEYLLELELLGPIFKSSSSSYPVCFSASSRLNNHATIISIPPFSDNLYYACNVFPTQQGKDPLAPSWLFLCPLPTQHLDWPFPINCVKCF</sequence>
<name>B9HVU0_POPTR</name>